<dbReference type="STRING" id="926566.Terro_2816"/>
<dbReference type="KEGG" id="trs:Terro_2816"/>
<dbReference type="Proteomes" id="UP000006056">
    <property type="component" value="Chromosome"/>
</dbReference>
<gene>
    <name evidence="1" type="ordered locus">Terro_2816</name>
</gene>
<dbReference type="HOGENOM" id="CLU_2669846_0_0_0"/>
<accession>I3ZII4</accession>
<protein>
    <submittedName>
        <fullName evidence="1">Uncharacterized protein</fullName>
    </submittedName>
</protein>
<dbReference type="EMBL" id="CP003379">
    <property type="protein sequence ID" value="AFL89052.1"/>
    <property type="molecule type" value="Genomic_DNA"/>
</dbReference>
<organism evidence="1 2">
    <name type="scientific">Terriglobus roseus (strain DSM 18391 / NRRL B-41598 / KBS 63)</name>
    <dbReference type="NCBI Taxonomy" id="926566"/>
    <lineage>
        <taxon>Bacteria</taxon>
        <taxon>Pseudomonadati</taxon>
        <taxon>Acidobacteriota</taxon>
        <taxon>Terriglobia</taxon>
        <taxon>Terriglobales</taxon>
        <taxon>Acidobacteriaceae</taxon>
        <taxon>Terriglobus</taxon>
    </lineage>
</organism>
<keyword evidence="2" id="KW-1185">Reference proteome</keyword>
<evidence type="ECO:0000313" key="2">
    <source>
        <dbReference type="Proteomes" id="UP000006056"/>
    </source>
</evidence>
<dbReference type="AlphaFoldDB" id="I3ZII4"/>
<name>I3ZII4_TERRK</name>
<proteinExistence type="predicted"/>
<sequence>MPNSGLREKTALVSLVIGLAERTATAGAVTAERTCCCATAGAIEQVASVTAIVHLFNIVVSTNATLAFVYVIALA</sequence>
<evidence type="ECO:0000313" key="1">
    <source>
        <dbReference type="EMBL" id="AFL89052.1"/>
    </source>
</evidence>
<reference evidence="1 2" key="1">
    <citation type="submission" date="2012-06" db="EMBL/GenBank/DDBJ databases">
        <title>Complete genome of Terriglobus roseus DSM 18391.</title>
        <authorList>
            <consortium name="US DOE Joint Genome Institute (JGI-PGF)"/>
            <person name="Lucas S."/>
            <person name="Copeland A."/>
            <person name="Lapidus A."/>
            <person name="Glavina del Rio T."/>
            <person name="Dalin E."/>
            <person name="Tice H."/>
            <person name="Bruce D."/>
            <person name="Goodwin L."/>
            <person name="Pitluck S."/>
            <person name="Peters L."/>
            <person name="Mikhailova N."/>
            <person name="Munk A.C.C."/>
            <person name="Kyrpides N."/>
            <person name="Mavromatis K."/>
            <person name="Ivanova N."/>
            <person name="Brettin T."/>
            <person name="Detter J.C."/>
            <person name="Han C."/>
            <person name="Larimer F."/>
            <person name="Land M."/>
            <person name="Hauser L."/>
            <person name="Markowitz V."/>
            <person name="Cheng J.-F."/>
            <person name="Hugenholtz P."/>
            <person name="Woyke T."/>
            <person name="Wu D."/>
            <person name="Brambilla E."/>
            <person name="Klenk H.-P."/>
            <person name="Eisen J.A."/>
        </authorList>
    </citation>
    <scope>NUCLEOTIDE SEQUENCE [LARGE SCALE GENOMIC DNA]</scope>
    <source>
        <strain evidence="2">DSM 18391 / NRRL B-41598 / KBS 63</strain>
    </source>
</reference>